<dbReference type="Proteomes" id="UP000695026">
    <property type="component" value="Unplaced"/>
</dbReference>
<dbReference type="GeneID" id="103060911"/>
<dbReference type="GO" id="GO:0005634">
    <property type="term" value="C:nucleus"/>
    <property type="evidence" value="ECO:0007669"/>
    <property type="project" value="UniProtKB-SubCell"/>
</dbReference>
<dbReference type="RefSeq" id="XP_025030122.1">
    <property type="nucleotide sequence ID" value="XM_025174354.1"/>
</dbReference>
<sequence>MLPVKPRRICIQEAELESRKESYVNAVLTHASSVPFLIDSVHEMRTLVDTVASESRNGHPTDLTVRNYAKRSQSTTQRVNLNQWVDRNMRNIGRFDGIPDHFKRSPILS</sequence>
<dbReference type="PANTHER" id="PTHR14455">
    <property type="entry name" value="ASKOPOS"/>
    <property type="match status" value="1"/>
</dbReference>
<keyword evidence="3" id="KW-0539">Nucleus</keyword>
<reference evidence="5" key="1">
    <citation type="submission" date="2025-08" db="UniProtKB">
        <authorList>
            <consortium name="RefSeq"/>
        </authorList>
    </citation>
    <scope>IDENTIFICATION</scope>
    <source>
        <tissue evidence="5">Liver</tissue>
    </source>
</reference>
<dbReference type="PANTHER" id="PTHR14455:SF0">
    <property type="entry name" value="S100P-BINDING PROTEIN"/>
    <property type="match status" value="1"/>
</dbReference>
<dbReference type="InterPro" id="IPR026097">
    <property type="entry name" value="S100PBP"/>
</dbReference>
<comment type="subcellular location">
    <subcellularLocation>
        <location evidence="1">Nucleus</location>
    </subcellularLocation>
</comment>
<dbReference type="AlphaFoldDB" id="A0A9F5J069"/>
<evidence type="ECO:0000256" key="2">
    <source>
        <dbReference type="ARBA" id="ARBA00020595"/>
    </source>
</evidence>
<dbReference type="Pfam" id="PF15427">
    <property type="entry name" value="S100PBPR"/>
    <property type="match status" value="1"/>
</dbReference>
<evidence type="ECO:0000256" key="1">
    <source>
        <dbReference type="ARBA" id="ARBA00004123"/>
    </source>
</evidence>
<evidence type="ECO:0000256" key="3">
    <source>
        <dbReference type="ARBA" id="ARBA00023242"/>
    </source>
</evidence>
<protein>
    <recommendedName>
        <fullName evidence="2">S100P-binding protein</fullName>
    </recommendedName>
</protein>
<dbReference type="GO" id="GO:0048306">
    <property type="term" value="F:calcium-dependent protein binding"/>
    <property type="evidence" value="ECO:0007669"/>
    <property type="project" value="InterPro"/>
</dbReference>
<name>A0A9F5J069_PYTBI</name>
<keyword evidence="4" id="KW-1185">Reference proteome</keyword>
<evidence type="ECO:0000313" key="4">
    <source>
        <dbReference type="Proteomes" id="UP000695026"/>
    </source>
</evidence>
<dbReference type="CTD" id="64766"/>
<organism evidence="4 5">
    <name type="scientific">Python bivittatus</name>
    <name type="common">Burmese python</name>
    <name type="synonym">Python molurus bivittatus</name>
    <dbReference type="NCBI Taxonomy" id="176946"/>
    <lineage>
        <taxon>Eukaryota</taxon>
        <taxon>Metazoa</taxon>
        <taxon>Chordata</taxon>
        <taxon>Craniata</taxon>
        <taxon>Vertebrata</taxon>
        <taxon>Euteleostomi</taxon>
        <taxon>Lepidosauria</taxon>
        <taxon>Squamata</taxon>
        <taxon>Bifurcata</taxon>
        <taxon>Unidentata</taxon>
        <taxon>Episquamata</taxon>
        <taxon>Toxicofera</taxon>
        <taxon>Serpentes</taxon>
        <taxon>Henophidia</taxon>
        <taxon>Pythonidae</taxon>
        <taxon>Python</taxon>
    </lineage>
</organism>
<gene>
    <name evidence="5" type="primary">S100PBP</name>
</gene>
<accession>A0A9F5J069</accession>
<evidence type="ECO:0000313" key="5">
    <source>
        <dbReference type="RefSeq" id="XP_025030122.1"/>
    </source>
</evidence>
<proteinExistence type="predicted"/>